<dbReference type="AlphaFoldDB" id="A0A915D0H7"/>
<reference evidence="4" key="1">
    <citation type="submission" date="2022-11" db="UniProtKB">
        <authorList>
            <consortium name="WormBaseParasite"/>
        </authorList>
    </citation>
    <scope>IDENTIFICATION</scope>
</reference>
<feature type="transmembrane region" description="Helical" evidence="2">
    <location>
        <begin position="346"/>
        <end position="366"/>
    </location>
</feature>
<organism evidence="3 4">
    <name type="scientific">Ditylenchus dipsaci</name>
    <dbReference type="NCBI Taxonomy" id="166011"/>
    <lineage>
        <taxon>Eukaryota</taxon>
        <taxon>Metazoa</taxon>
        <taxon>Ecdysozoa</taxon>
        <taxon>Nematoda</taxon>
        <taxon>Chromadorea</taxon>
        <taxon>Rhabditida</taxon>
        <taxon>Tylenchina</taxon>
        <taxon>Tylenchomorpha</taxon>
        <taxon>Sphaerularioidea</taxon>
        <taxon>Anguinidae</taxon>
        <taxon>Anguininae</taxon>
        <taxon>Ditylenchus</taxon>
    </lineage>
</organism>
<dbReference type="WBParaSite" id="jg14096">
    <property type="protein sequence ID" value="jg14096"/>
    <property type="gene ID" value="jg14096"/>
</dbReference>
<keyword evidence="3" id="KW-1185">Reference proteome</keyword>
<evidence type="ECO:0000313" key="3">
    <source>
        <dbReference type="Proteomes" id="UP000887574"/>
    </source>
</evidence>
<sequence>MTVDKTTKGGGFNEKPTAAAAEDSTISKLENNDKMCRKQDVRAMIISQKDKKDSATQTFGMDTRVDGIALSIKDAFPMKSGLFAPKSAPRDHVSLIGLREMKAIFGLVAVSIHGTFEIIKRIAVSAIWILLEHPRYLTILFGITHMLFGAGSVLGFSSTDLGKMDKSELSRSLPAMIPFSGVLLILVGVICGLYARQNSTASFFHKVLLWYGLLAIGFSLIAGYFLLNTYQSLTTFVANNALLVLMLLSSIVRPDNMDEFRRQQLILVLRTCGFLAFGLLVGLMSWFSENYRYTLIEGIPVVYAWLTAGVEYMNGTKHVAHLALVPVPLPDDDAEVPVYSISKKKVWIGLLSCILLISVCVLIYSLKPSNIDTKFFDLVMGEYNGFDLHKKQEFKKHIYDFSSKPSNMDTKFFDLVVAKYNDFAPHEKRSSRSQ</sequence>
<feature type="transmembrane region" description="Helical" evidence="2">
    <location>
        <begin position="265"/>
        <end position="287"/>
    </location>
</feature>
<keyword evidence="2" id="KW-1133">Transmembrane helix</keyword>
<feature type="transmembrane region" description="Helical" evidence="2">
    <location>
        <begin position="207"/>
        <end position="227"/>
    </location>
</feature>
<evidence type="ECO:0000256" key="1">
    <source>
        <dbReference type="SAM" id="MobiDB-lite"/>
    </source>
</evidence>
<feature type="transmembrane region" description="Helical" evidence="2">
    <location>
        <begin position="176"/>
        <end position="195"/>
    </location>
</feature>
<feature type="region of interest" description="Disordered" evidence="1">
    <location>
        <begin position="1"/>
        <end position="24"/>
    </location>
</feature>
<keyword evidence="2" id="KW-0472">Membrane</keyword>
<evidence type="ECO:0000313" key="4">
    <source>
        <dbReference type="WBParaSite" id="jg14096"/>
    </source>
</evidence>
<proteinExistence type="predicted"/>
<accession>A0A915D0H7</accession>
<name>A0A915D0H7_9BILA</name>
<feature type="transmembrane region" description="Helical" evidence="2">
    <location>
        <begin position="233"/>
        <end position="253"/>
    </location>
</feature>
<keyword evidence="2" id="KW-0812">Transmembrane</keyword>
<dbReference type="Proteomes" id="UP000887574">
    <property type="component" value="Unplaced"/>
</dbReference>
<evidence type="ECO:0000256" key="2">
    <source>
        <dbReference type="SAM" id="Phobius"/>
    </source>
</evidence>
<feature type="transmembrane region" description="Helical" evidence="2">
    <location>
        <begin position="136"/>
        <end position="156"/>
    </location>
</feature>
<protein>
    <submittedName>
        <fullName evidence="4">Uncharacterized protein</fullName>
    </submittedName>
</protein>